<protein>
    <submittedName>
        <fullName evidence="4 5">Myosin heavy chain, fast skeletal muscle-like isoform X1</fullName>
    </submittedName>
</protein>
<dbReference type="RefSeq" id="XP_034066078.1">
    <property type="nucleotide sequence ID" value="XM_034210187.1"/>
</dbReference>
<evidence type="ECO:0000313" key="3">
    <source>
        <dbReference type="Proteomes" id="UP000515161"/>
    </source>
</evidence>
<dbReference type="KEGG" id="gacu:117542484"/>
<organism evidence="3 5">
    <name type="scientific">Gymnodraco acuticeps</name>
    <name type="common">Antarctic dragonfish</name>
    <dbReference type="NCBI Taxonomy" id="8218"/>
    <lineage>
        <taxon>Eukaryota</taxon>
        <taxon>Metazoa</taxon>
        <taxon>Chordata</taxon>
        <taxon>Craniata</taxon>
        <taxon>Vertebrata</taxon>
        <taxon>Euteleostomi</taxon>
        <taxon>Actinopterygii</taxon>
        <taxon>Neopterygii</taxon>
        <taxon>Teleostei</taxon>
        <taxon>Neoteleostei</taxon>
        <taxon>Acanthomorphata</taxon>
        <taxon>Eupercaria</taxon>
        <taxon>Perciformes</taxon>
        <taxon>Notothenioidei</taxon>
        <taxon>Bathydraconidae</taxon>
        <taxon>Gymnodraco</taxon>
    </lineage>
</organism>
<name>A0A6P8TPK6_GYMAC</name>
<evidence type="ECO:0000313" key="4">
    <source>
        <dbReference type="RefSeq" id="XP_034066076.1"/>
    </source>
</evidence>
<feature type="compositionally biased region" description="Basic and acidic residues" evidence="2">
    <location>
        <begin position="89"/>
        <end position="100"/>
    </location>
</feature>
<keyword evidence="1" id="KW-0175">Coiled coil</keyword>
<feature type="region of interest" description="Disordered" evidence="2">
    <location>
        <begin position="1"/>
        <end position="30"/>
    </location>
</feature>
<feature type="compositionally biased region" description="Basic and acidic residues" evidence="2">
    <location>
        <begin position="178"/>
        <end position="199"/>
    </location>
</feature>
<gene>
    <name evidence="4 5" type="primary">LOC117542484</name>
</gene>
<keyword evidence="3" id="KW-1185">Reference proteome</keyword>
<evidence type="ECO:0000313" key="5">
    <source>
        <dbReference type="RefSeq" id="XP_034066078.1"/>
    </source>
</evidence>
<feature type="coiled-coil region" evidence="1">
    <location>
        <begin position="478"/>
        <end position="547"/>
    </location>
</feature>
<sequence>MDRERSVFNMTYNDSPWHRKTCPSEDSSVEEEIEDETLEEVQETMEEVQETGVQEFANKVEEEVEEDQEFVYSVDEDFEDLHDEEESEIKEMSDLDKTESEMEEILEFAAETESENEYILDFSDEKQSEINKIANFDETEYEMEVILEEVEEDIKEQTSISSNRENYRDTSFDETEDSERSERSDKLSVRNARSERYDKSSGLQEALDEERKAKAALEEALMKEKTSTAQHKAALKHEQKEKDAFAKALKYEQYENNSLCDRIQIINADLKESQKELQHGKAKLKNRITIMTSELEEDKKVIEKLQIAQHASSSQHQREISELLVLNTASVTAIKDRLTERQEESLKKDKDIESLRSNVLNLQSDIVAKVSIVTSLQDRVNKCASDLKEEETKSSSLQRDYEAAASQQKKEAEELARLTQGNQHLAYENKRLQSELEAALNKQHIEEKKLQGDRGACSRLEEAIKKEGARFSRASKKIQSQEKELSEKTLALEGLQRDYEAAVSQQKKEAEELARLTRGNQHLAYENKRLQSELAALNKQHIEEKKLQSDRGACSRLEEAIKKEGARFSRASKKIQSQEKELSEMTLALEKSLTAEKLLKSSLKSEKKRFERMVGKQASAGHLSILTQLRDASAYDMQTLRMENADIRAKFLVLEREYDRERFELRSLSAGHEEMLSRKNDSISDNQFTITNLQCIVNDFKAEESKIKMRQADLEEALKQEKTRNSELHHTVDQISSGLEKERTRCEKHRVELQEALKKQITTLEENNKLTLSLQKAQEIFPRLQEKQCAETNYNFGNIIDSEFRLREQKYSLDESNKALYHLQQEYTNLGRRHCDINAEYRELLKTHTALQVRHERLSYAQGNPRPEFSPYLFQSNCTAH</sequence>
<feature type="region of interest" description="Disordered" evidence="2">
    <location>
        <begin position="81"/>
        <end position="101"/>
    </location>
</feature>
<dbReference type="GeneID" id="117542484"/>
<dbReference type="OrthoDB" id="8912113at2759"/>
<evidence type="ECO:0000256" key="2">
    <source>
        <dbReference type="SAM" id="MobiDB-lite"/>
    </source>
</evidence>
<feature type="coiled-coil region" evidence="1">
    <location>
        <begin position="387"/>
        <end position="449"/>
    </location>
</feature>
<evidence type="ECO:0000256" key="1">
    <source>
        <dbReference type="SAM" id="Coils"/>
    </source>
</evidence>
<dbReference type="Proteomes" id="UP000515161">
    <property type="component" value="Unplaced"/>
</dbReference>
<dbReference type="AlphaFoldDB" id="A0A6P8TPK6"/>
<feature type="region of interest" description="Disordered" evidence="2">
    <location>
        <begin position="148"/>
        <end position="208"/>
    </location>
</feature>
<reference evidence="4 5" key="1">
    <citation type="submission" date="2025-04" db="UniProtKB">
        <authorList>
            <consortium name="RefSeq"/>
        </authorList>
    </citation>
    <scope>IDENTIFICATION</scope>
</reference>
<dbReference type="RefSeq" id="XP_034066076.1">
    <property type="nucleotide sequence ID" value="XM_034210185.1"/>
</dbReference>
<accession>A0A6P8TPK6</accession>
<proteinExistence type="predicted"/>